<dbReference type="SMART" id="SM00204">
    <property type="entry name" value="TGFB"/>
    <property type="match status" value="1"/>
</dbReference>
<reference evidence="8" key="1">
    <citation type="submission" date="2021-05" db="EMBL/GenBank/DDBJ databases">
        <authorList>
            <person name="Tigano A."/>
        </authorList>
    </citation>
    <scope>NUCLEOTIDE SEQUENCE</scope>
</reference>
<feature type="chain" id="PRO_5035834115" evidence="6">
    <location>
        <begin position="20"/>
        <end position="215"/>
    </location>
</feature>
<feature type="domain" description="TGF-beta family profile" evidence="7">
    <location>
        <begin position="95"/>
        <end position="205"/>
    </location>
</feature>
<dbReference type="OrthoDB" id="8997642at2759"/>
<evidence type="ECO:0000256" key="6">
    <source>
        <dbReference type="SAM" id="SignalP"/>
    </source>
</evidence>
<dbReference type="SUPFAM" id="SSF57501">
    <property type="entry name" value="Cystine-knot cytokines"/>
    <property type="match status" value="1"/>
</dbReference>
<dbReference type="GO" id="GO:0005125">
    <property type="term" value="F:cytokine activity"/>
    <property type="evidence" value="ECO:0007669"/>
    <property type="project" value="TreeGrafter"/>
</dbReference>
<organism evidence="8 9">
    <name type="scientific">Menidia menidia</name>
    <name type="common">Atlantic silverside</name>
    <dbReference type="NCBI Taxonomy" id="238744"/>
    <lineage>
        <taxon>Eukaryota</taxon>
        <taxon>Metazoa</taxon>
        <taxon>Chordata</taxon>
        <taxon>Craniata</taxon>
        <taxon>Vertebrata</taxon>
        <taxon>Euteleostomi</taxon>
        <taxon>Actinopterygii</taxon>
        <taxon>Neopterygii</taxon>
        <taxon>Teleostei</taxon>
        <taxon>Neoteleostei</taxon>
        <taxon>Acanthomorphata</taxon>
        <taxon>Ovalentaria</taxon>
        <taxon>Atherinomorphae</taxon>
        <taxon>Atheriniformes</taxon>
        <taxon>Atherinopsidae</taxon>
        <taxon>Menidiinae</taxon>
        <taxon>Menidia</taxon>
    </lineage>
</organism>
<dbReference type="InterPro" id="IPR015615">
    <property type="entry name" value="TGF-beta-rel"/>
</dbReference>
<evidence type="ECO:0000256" key="5">
    <source>
        <dbReference type="SAM" id="MobiDB-lite"/>
    </source>
</evidence>
<feature type="region of interest" description="Disordered" evidence="5">
    <location>
        <begin position="83"/>
        <end position="107"/>
    </location>
</feature>
<dbReference type="InterPro" id="IPR001839">
    <property type="entry name" value="TGF-b_C"/>
</dbReference>
<evidence type="ECO:0000313" key="9">
    <source>
        <dbReference type="Proteomes" id="UP000677803"/>
    </source>
</evidence>
<accession>A0A8S4ALM6</accession>
<evidence type="ECO:0000256" key="2">
    <source>
        <dbReference type="ARBA" id="ARBA00006656"/>
    </source>
</evidence>
<gene>
    <name evidence="8" type="ORF">MMEN_LOCUS4536</name>
</gene>
<evidence type="ECO:0000256" key="4">
    <source>
        <dbReference type="RuleBase" id="RU000354"/>
    </source>
</evidence>
<dbReference type="CDD" id="cd19379">
    <property type="entry name" value="TGF_beta_GSDF"/>
    <property type="match status" value="1"/>
</dbReference>
<keyword evidence="4" id="KW-0339">Growth factor</keyword>
<dbReference type="GO" id="GO:0008083">
    <property type="term" value="F:growth factor activity"/>
    <property type="evidence" value="ECO:0007669"/>
    <property type="project" value="UniProtKB-KW"/>
</dbReference>
<dbReference type="PROSITE" id="PS51362">
    <property type="entry name" value="TGF_BETA_2"/>
    <property type="match status" value="1"/>
</dbReference>
<dbReference type="PANTHER" id="PTHR11848">
    <property type="entry name" value="TGF-BETA FAMILY"/>
    <property type="match status" value="1"/>
</dbReference>
<protein>
    <submittedName>
        <fullName evidence="8">(Atlantic silverside) hypothetical protein</fullName>
    </submittedName>
</protein>
<dbReference type="GO" id="GO:0005615">
    <property type="term" value="C:extracellular space"/>
    <property type="evidence" value="ECO:0007669"/>
    <property type="project" value="TreeGrafter"/>
</dbReference>
<dbReference type="Gene3D" id="2.10.90.10">
    <property type="entry name" value="Cystine-knot cytokines"/>
    <property type="match status" value="1"/>
</dbReference>
<keyword evidence="6" id="KW-0732">Signal</keyword>
<proteinExistence type="inferred from homology"/>
<keyword evidence="3" id="KW-0964">Secreted</keyword>
<name>A0A8S4ALM6_9TELE</name>
<dbReference type="AlphaFoldDB" id="A0A8S4ALM6"/>
<dbReference type="Pfam" id="PF00019">
    <property type="entry name" value="TGF_beta"/>
    <property type="match status" value="1"/>
</dbReference>
<comment type="caution">
    <text evidence="8">The sequence shown here is derived from an EMBL/GenBank/DDBJ whole genome shotgun (WGS) entry which is preliminary data.</text>
</comment>
<dbReference type="EMBL" id="CAJRST010003335">
    <property type="protein sequence ID" value="CAG5867755.1"/>
    <property type="molecule type" value="Genomic_DNA"/>
</dbReference>
<evidence type="ECO:0000313" key="8">
    <source>
        <dbReference type="EMBL" id="CAG5867755.1"/>
    </source>
</evidence>
<dbReference type="Proteomes" id="UP000677803">
    <property type="component" value="Unassembled WGS sequence"/>
</dbReference>
<evidence type="ECO:0000259" key="7">
    <source>
        <dbReference type="PROSITE" id="PS51362"/>
    </source>
</evidence>
<feature type="signal peptide" evidence="6">
    <location>
        <begin position="1"/>
        <end position="19"/>
    </location>
</feature>
<sequence length="215" mass="23355">MSFALFAMAMLLSFSVVTPFVIHPSREEPAASADSTVSHHRHQDESLRSIRKSLLRALNMQMEPRLPAGGLDSVRQQWQKTFRAIPQSSQDTNTASGYSVSPDSGNSTSLKCCSTASEIFMKDLGWDSWVIHPLSLTIVQCALCSSADNTVHHAPSANRMEIQDGNSQAPCCQPTSQGTVPIVYMDETSTVVISDLQLTRSCGCGPGTTHQPDKE</sequence>
<dbReference type="InterPro" id="IPR029034">
    <property type="entry name" value="Cystine-knot_cytokine"/>
</dbReference>
<evidence type="ECO:0000256" key="1">
    <source>
        <dbReference type="ARBA" id="ARBA00004613"/>
    </source>
</evidence>
<comment type="similarity">
    <text evidence="2 4">Belongs to the TGF-beta family.</text>
</comment>
<keyword evidence="9" id="KW-1185">Reference proteome</keyword>
<evidence type="ECO:0000256" key="3">
    <source>
        <dbReference type="ARBA" id="ARBA00022525"/>
    </source>
</evidence>
<comment type="subcellular location">
    <subcellularLocation>
        <location evidence="1">Secreted</location>
    </subcellularLocation>
</comment>